<evidence type="ECO:0000313" key="2">
    <source>
        <dbReference type="Proteomes" id="UP000179934"/>
    </source>
</evidence>
<dbReference type="EMBL" id="MKFU01000010">
    <property type="protein sequence ID" value="OHY93531.1"/>
    <property type="molecule type" value="Genomic_DNA"/>
</dbReference>
<protein>
    <recommendedName>
        <fullName evidence="3">Aspartyl protease</fullName>
    </recommendedName>
</protein>
<evidence type="ECO:0008006" key="3">
    <source>
        <dbReference type="Google" id="ProtNLM"/>
    </source>
</evidence>
<dbReference type="OrthoDB" id="5166556at2"/>
<name>A0A1S2D0V0_AERSO</name>
<dbReference type="AlphaFoldDB" id="A0A1S2D0V0"/>
<sequence>MINGRVDAVHGRFMFDTGTPFSYLLNNNILPVNKDEFIASGHAGSGQPVVIFKHRNPAHISLFYGVIEEMKSDILHADFDFIQKGVACDFIGMIGIEDLKERIFSINYQEQLIRVYDELPEIGGEYIKLLVNNNPLPELGLTVGGVSITGYFDTGNLGSLLLTVEAEALLSKAGLLTSKTLNGNHGAPGRIVMGRLSEVKFNDSLYTAVDGLTFEYGESNRLALGYSFLKGYESIWDLKNGAIYLLMKK</sequence>
<comment type="caution">
    <text evidence="1">The sequence shown here is derived from an EMBL/GenBank/DDBJ whole genome shotgun (WGS) entry which is preliminary data.</text>
</comment>
<dbReference type="Proteomes" id="UP000179934">
    <property type="component" value="Unassembled WGS sequence"/>
</dbReference>
<proteinExistence type="predicted"/>
<accession>A0A1S2D0V0</accession>
<evidence type="ECO:0000313" key="1">
    <source>
        <dbReference type="EMBL" id="OHY93531.1"/>
    </source>
</evidence>
<organism evidence="1 2">
    <name type="scientific">Aeromonas sobria</name>
    <dbReference type="NCBI Taxonomy" id="646"/>
    <lineage>
        <taxon>Bacteria</taxon>
        <taxon>Pseudomonadati</taxon>
        <taxon>Pseudomonadota</taxon>
        <taxon>Gammaproteobacteria</taxon>
        <taxon>Aeromonadales</taxon>
        <taxon>Aeromonadaceae</taxon>
        <taxon>Aeromonas</taxon>
    </lineage>
</organism>
<gene>
    <name evidence="1" type="ORF">BJD16_12115</name>
</gene>
<reference evidence="1 2" key="1">
    <citation type="submission" date="2016-09" db="EMBL/GenBank/DDBJ databases">
        <title>Draft Genome Sequence of Aeromonas sobria Strain 08005, Isolated from Sick Rana catesbeiana.</title>
        <authorList>
            <person name="Yang Q."/>
        </authorList>
    </citation>
    <scope>NUCLEOTIDE SEQUENCE [LARGE SCALE GENOMIC DNA]</scope>
    <source>
        <strain evidence="1 2">08005</strain>
    </source>
</reference>